<gene>
    <name evidence="7" type="ORF">DWB61_02095</name>
</gene>
<protein>
    <submittedName>
        <fullName evidence="7">Cytochrome c</fullName>
    </submittedName>
</protein>
<dbReference type="OrthoDB" id="9811395at2"/>
<evidence type="ECO:0000256" key="3">
    <source>
        <dbReference type="ARBA" id="ARBA00023004"/>
    </source>
</evidence>
<dbReference type="Proteomes" id="UP000285794">
    <property type="component" value="Unassembled WGS sequence"/>
</dbReference>
<keyword evidence="3 4" id="KW-0408">Iron</keyword>
<sequence length="139" mass="15600">MKTLKKIVMGLTLVFAGALFMAFALPQDKKMGGPWEIPAKYKDMKNSMKDDAGSLKIGKMLYTKHCKSCHGGKGEADGPKAGSMKTAIRSFKSAEFQAQSDGVLYYQSFVGRDEMPNYEKKVLDDEDRWSIINYLRTLK</sequence>
<dbReference type="SUPFAM" id="SSF46626">
    <property type="entry name" value="Cytochrome c"/>
    <property type="match status" value="1"/>
</dbReference>
<keyword evidence="2 4" id="KW-0479">Metal-binding</keyword>
<feature type="signal peptide" evidence="5">
    <location>
        <begin position="1"/>
        <end position="24"/>
    </location>
</feature>
<evidence type="ECO:0000256" key="4">
    <source>
        <dbReference type="PROSITE-ProRule" id="PRU00433"/>
    </source>
</evidence>
<dbReference type="EMBL" id="QQWG01000001">
    <property type="protein sequence ID" value="RRG24822.1"/>
    <property type="molecule type" value="Genomic_DNA"/>
</dbReference>
<dbReference type="RefSeq" id="WP_125029234.1">
    <property type="nucleotide sequence ID" value="NZ_JAPXVP010000001.1"/>
</dbReference>
<dbReference type="PROSITE" id="PS51007">
    <property type="entry name" value="CYTC"/>
    <property type="match status" value="1"/>
</dbReference>
<dbReference type="InterPro" id="IPR009056">
    <property type="entry name" value="Cyt_c-like_dom"/>
</dbReference>
<evidence type="ECO:0000313" key="7">
    <source>
        <dbReference type="EMBL" id="RRG24822.1"/>
    </source>
</evidence>
<feature type="domain" description="Cytochrome c" evidence="6">
    <location>
        <begin position="53"/>
        <end position="139"/>
    </location>
</feature>
<dbReference type="GO" id="GO:0046872">
    <property type="term" value="F:metal ion binding"/>
    <property type="evidence" value="ECO:0007669"/>
    <property type="project" value="UniProtKB-KW"/>
</dbReference>
<dbReference type="GO" id="GO:0009055">
    <property type="term" value="F:electron transfer activity"/>
    <property type="evidence" value="ECO:0007669"/>
    <property type="project" value="InterPro"/>
</dbReference>
<keyword evidence="1 4" id="KW-0349">Heme</keyword>
<dbReference type="Gene3D" id="1.10.760.10">
    <property type="entry name" value="Cytochrome c-like domain"/>
    <property type="match status" value="1"/>
</dbReference>
<evidence type="ECO:0000313" key="8">
    <source>
        <dbReference type="Proteomes" id="UP000285794"/>
    </source>
</evidence>
<proteinExistence type="predicted"/>
<organism evidence="7 8">
    <name type="scientific">Ancylomarina euxinus</name>
    <dbReference type="NCBI Taxonomy" id="2283627"/>
    <lineage>
        <taxon>Bacteria</taxon>
        <taxon>Pseudomonadati</taxon>
        <taxon>Bacteroidota</taxon>
        <taxon>Bacteroidia</taxon>
        <taxon>Marinilabiliales</taxon>
        <taxon>Marinifilaceae</taxon>
        <taxon>Ancylomarina</taxon>
    </lineage>
</organism>
<dbReference type="AlphaFoldDB" id="A0A425Y911"/>
<dbReference type="Pfam" id="PF13442">
    <property type="entry name" value="Cytochrome_CBB3"/>
    <property type="match status" value="1"/>
</dbReference>
<evidence type="ECO:0000256" key="1">
    <source>
        <dbReference type="ARBA" id="ARBA00022617"/>
    </source>
</evidence>
<keyword evidence="8" id="KW-1185">Reference proteome</keyword>
<name>A0A425Y911_9BACT</name>
<feature type="chain" id="PRO_5019264700" evidence="5">
    <location>
        <begin position="25"/>
        <end position="139"/>
    </location>
</feature>
<accession>A0A425Y911</accession>
<reference evidence="7 8" key="1">
    <citation type="submission" date="2018-07" db="EMBL/GenBank/DDBJ databases">
        <title>Draft genome sequence of Ancylomarina sp. M1P.</title>
        <authorList>
            <person name="Yadav S."/>
            <person name="Villanueva L."/>
            <person name="Damste J.S.S."/>
        </authorList>
    </citation>
    <scope>NUCLEOTIDE SEQUENCE [LARGE SCALE GENOMIC DNA]</scope>
    <source>
        <strain evidence="7 8">M1P</strain>
    </source>
</reference>
<evidence type="ECO:0000259" key="6">
    <source>
        <dbReference type="PROSITE" id="PS51007"/>
    </source>
</evidence>
<keyword evidence="5" id="KW-0732">Signal</keyword>
<evidence type="ECO:0000256" key="5">
    <source>
        <dbReference type="SAM" id="SignalP"/>
    </source>
</evidence>
<dbReference type="GO" id="GO:0020037">
    <property type="term" value="F:heme binding"/>
    <property type="evidence" value="ECO:0007669"/>
    <property type="project" value="InterPro"/>
</dbReference>
<dbReference type="InterPro" id="IPR036909">
    <property type="entry name" value="Cyt_c-like_dom_sf"/>
</dbReference>
<evidence type="ECO:0000256" key="2">
    <source>
        <dbReference type="ARBA" id="ARBA00022723"/>
    </source>
</evidence>
<comment type="caution">
    <text evidence="7">The sequence shown here is derived from an EMBL/GenBank/DDBJ whole genome shotgun (WGS) entry which is preliminary data.</text>
</comment>